<keyword evidence="1" id="KW-0812">Transmembrane</keyword>
<evidence type="ECO:0000313" key="2">
    <source>
        <dbReference type="EMBL" id="SVA47464.1"/>
    </source>
</evidence>
<sequence length="276" mass="31521">MQGFLFCTMVLYRQIAVILLFFVTLILFFAPSQDNYIFVILKGLVIGGLFVVFISYAFPNLLLKKKLLNINNNQSKNIDEKTFSSAIKDHYERLIKHAEEIIIAMNEDYSVGIYMYDSVNKAFSIQNNSTDFFKGLIEKENNIVAKILSANKSQILNIKDNPGKWENILLEKSWKGSETIIGLPIIYKKHALGFILVFAEHFSSIKAQDQNVIEKAMGIITSGMDDLKEIENLMINNNFNTKVGKVIEELDLKSDSSELIDSIRGICRSFFKYDKL</sequence>
<name>A0A381W4M7_9ZZZZ</name>
<dbReference type="EMBL" id="UINC01010691">
    <property type="protein sequence ID" value="SVA47464.1"/>
    <property type="molecule type" value="Genomic_DNA"/>
</dbReference>
<accession>A0A381W4M7</accession>
<proteinExistence type="predicted"/>
<evidence type="ECO:0000256" key="1">
    <source>
        <dbReference type="SAM" id="Phobius"/>
    </source>
</evidence>
<keyword evidence="1" id="KW-0472">Membrane</keyword>
<feature type="transmembrane region" description="Helical" evidence="1">
    <location>
        <begin position="36"/>
        <end position="58"/>
    </location>
</feature>
<feature type="transmembrane region" description="Helical" evidence="1">
    <location>
        <begin position="12"/>
        <end position="30"/>
    </location>
</feature>
<organism evidence="2">
    <name type="scientific">marine metagenome</name>
    <dbReference type="NCBI Taxonomy" id="408172"/>
    <lineage>
        <taxon>unclassified sequences</taxon>
        <taxon>metagenomes</taxon>
        <taxon>ecological metagenomes</taxon>
    </lineage>
</organism>
<gene>
    <name evidence="2" type="ORF">METZ01_LOCUS100318</name>
</gene>
<protein>
    <submittedName>
        <fullName evidence="2">Uncharacterized protein</fullName>
    </submittedName>
</protein>
<keyword evidence="1" id="KW-1133">Transmembrane helix</keyword>
<dbReference type="AlphaFoldDB" id="A0A381W4M7"/>
<feature type="non-terminal residue" evidence="2">
    <location>
        <position position="276"/>
    </location>
</feature>
<reference evidence="2" key="1">
    <citation type="submission" date="2018-05" db="EMBL/GenBank/DDBJ databases">
        <authorList>
            <person name="Lanie J.A."/>
            <person name="Ng W.-L."/>
            <person name="Kazmierczak K.M."/>
            <person name="Andrzejewski T.M."/>
            <person name="Davidsen T.M."/>
            <person name="Wayne K.J."/>
            <person name="Tettelin H."/>
            <person name="Glass J.I."/>
            <person name="Rusch D."/>
            <person name="Podicherti R."/>
            <person name="Tsui H.-C.T."/>
            <person name="Winkler M.E."/>
        </authorList>
    </citation>
    <scope>NUCLEOTIDE SEQUENCE</scope>
</reference>